<keyword evidence="1" id="KW-0802">TPR repeat</keyword>
<dbReference type="Proteomes" id="UP000177025">
    <property type="component" value="Unassembled WGS sequence"/>
</dbReference>
<accession>A0A1F4U8Z4</accession>
<comment type="caution">
    <text evidence="2">The sequence shown here is derived from an EMBL/GenBank/DDBJ whole genome shotgun (WGS) entry which is preliminary data.</text>
</comment>
<dbReference type="PROSITE" id="PS50005">
    <property type="entry name" value="TPR"/>
    <property type="match status" value="1"/>
</dbReference>
<dbReference type="SUPFAM" id="SSF48452">
    <property type="entry name" value="TPR-like"/>
    <property type="match status" value="1"/>
</dbReference>
<dbReference type="InterPro" id="IPR011990">
    <property type="entry name" value="TPR-like_helical_dom_sf"/>
</dbReference>
<feature type="repeat" description="TPR" evidence="1">
    <location>
        <begin position="68"/>
        <end position="101"/>
    </location>
</feature>
<gene>
    <name evidence="2" type="ORF">A2Y85_02070</name>
</gene>
<evidence type="ECO:0000256" key="1">
    <source>
        <dbReference type="PROSITE-ProRule" id="PRU00339"/>
    </source>
</evidence>
<reference evidence="2 3" key="1">
    <citation type="journal article" date="2016" name="Nat. Commun.">
        <title>Thousands of microbial genomes shed light on interconnected biogeochemical processes in an aquifer system.</title>
        <authorList>
            <person name="Anantharaman K."/>
            <person name="Brown C.T."/>
            <person name="Hug L.A."/>
            <person name="Sharon I."/>
            <person name="Castelle C.J."/>
            <person name="Probst A.J."/>
            <person name="Thomas B.C."/>
            <person name="Singh A."/>
            <person name="Wilkins M.J."/>
            <person name="Karaoz U."/>
            <person name="Brodie E.L."/>
            <person name="Williams K.H."/>
            <person name="Hubbard S.S."/>
            <person name="Banfield J.F."/>
        </authorList>
    </citation>
    <scope>NUCLEOTIDE SEQUENCE [LARGE SCALE GENOMIC DNA]</scope>
</reference>
<evidence type="ECO:0000313" key="3">
    <source>
        <dbReference type="Proteomes" id="UP000177025"/>
    </source>
</evidence>
<dbReference type="AlphaFoldDB" id="A0A1F4U8Z4"/>
<dbReference type="EMBL" id="MEUM01000109">
    <property type="protein sequence ID" value="OGC41359.1"/>
    <property type="molecule type" value="Genomic_DNA"/>
</dbReference>
<organism evidence="2 3">
    <name type="scientific">candidate division WOR-3 bacterium RBG_13_43_14</name>
    <dbReference type="NCBI Taxonomy" id="1802590"/>
    <lineage>
        <taxon>Bacteria</taxon>
        <taxon>Bacteria division WOR-3</taxon>
    </lineage>
</organism>
<dbReference type="InterPro" id="IPR019734">
    <property type="entry name" value="TPR_rpt"/>
</dbReference>
<name>A0A1F4U8Z4_UNCW3</name>
<evidence type="ECO:0000313" key="2">
    <source>
        <dbReference type="EMBL" id="OGC41359.1"/>
    </source>
</evidence>
<dbReference type="Gene3D" id="1.25.40.10">
    <property type="entry name" value="Tetratricopeptide repeat domain"/>
    <property type="match status" value="1"/>
</dbReference>
<protein>
    <submittedName>
        <fullName evidence="2">Uncharacterized protein</fullName>
    </submittedName>
</protein>
<sequence>MTILILFKIFSLTAADSTYADSSGTDYYEASNVLRFADHLYQEKDYFRAAGEYYRYLFSFDTFPPNTDSIYYRIGACFKKGGNYSKASDFFMKSAQLSHDPSFISSANFNISKSYSLISNYERSNEFIGRHIREDDDPVQKKMRQLRVANYLYTARWQQAADLLRSEIDTDTITNLLRRFTNEGLTLPHKSAVLAGVFSTIIPGSGKLYTNRFYEGMQSFFTVGIMGWQSCDGFKSSGISSFKGWAFGVVGGLFYLGNIYGSIVAAEIYNEEIENKHIEKIRVYVNIDIDY</sequence>
<proteinExistence type="predicted"/>